<comment type="subcellular location">
    <subcellularLocation>
        <location evidence="11">Cell inner membrane</location>
        <topology evidence="11">Single-pass membrane protein</topology>
    </subcellularLocation>
</comment>
<evidence type="ECO:0000256" key="2">
    <source>
        <dbReference type="ARBA" id="ARBA00022519"/>
    </source>
</evidence>
<sequence>MKEYHSYQSESEKKHKKRGIFSRVLRLFAQVTLLSVLLLFAVLLVFRWVPLPTSSFIYKQNSLASHSPEIYEAAEYQWVDWDSIPPHLALAVVAAEDQRFPNHWGIDTIELKKALAQNSRGKSQPRGASTITQQTAKNLFLWNQRSYLRKLIEAGLSLSLEIAWPKKRILEVYLNIAQFGDAIFGVKEASRILFDKKVQNLSVEESAMLAAVLPKPAISNVNDPSPSLLKRQKWILKQMKQLGGTDYIRKL</sequence>
<evidence type="ECO:0000313" key="13">
    <source>
        <dbReference type="EMBL" id="TCJ85252.1"/>
    </source>
</evidence>
<feature type="transmembrane region" description="Helical" evidence="11">
    <location>
        <begin position="24"/>
        <end position="49"/>
    </location>
</feature>
<evidence type="ECO:0000256" key="6">
    <source>
        <dbReference type="ARBA" id="ARBA00022960"/>
    </source>
</evidence>
<dbReference type="GO" id="GO:0009252">
    <property type="term" value="P:peptidoglycan biosynthetic process"/>
    <property type="evidence" value="ECO:0007669"/>
    <property type="project" value="UniProtKB-UniRule"/>
</dbReference>
<dbReference type="InterPro" id="IPR011812">
    <property type="entry name" value="Pep_trsgly"/>
</dbReference>
<evidence type="ECO:0000256" key="7">
    <source>
        <dbReference type="ARBA" id="ARBA00022984"/>
    </source>
</evidence>
<evidence type="ECO:0000259" key="12">
    <source>
        <dbReference type="Pfam" id="PF00912"/>
    </source>
</evidence>
<keyword evidence="10 11" id="KW-0961">Cell wall biogenesis/degradation</keyword>
<keyword evidence="14" id="KW-1185">Reference proteome</keyword>
<keyword evidence="6 11" id="KW-0133">Cell shape</keyword>
<dbReference type="InterPro" id="IPR023346">
    <property type="entry name" value="Lysozyme-like_dom_sf"/>
</dbReference>
<dbReference type="InterPro" id="IPR036950">
    <property type="entry name" value="PBP_transglycosylase"/>
</dbReference>
<name>A0A4R1EYU2_9GAMM</name>
<keyword evidence="7 11" id="KW-0573">Peptidoglycan synthesis</keyword>
<dbReference type="SUPFAM" id="SSF53955">
    <property type="entry name" value="Lysozyme-like"/>
    <property type="match status" value="1"/>
</dbReference>
<comment type="similarity">
    <text evidence="11">Belongs to the glycosyltransferase 51 family.</text>
</comment>
<evidence type="ECO:0000256" key="8">
    <source>
        <dbReference type="ARBA" id="ARBA00022989"/>
    </source>
</evidence>
<protein>
    <recommendedName>
        <fullName evidence="11">Biosynthetic peptidoglycan transglycosylase</fullName>
        <ecNumber evidence="11">2.4.99.28</ecNumber>
    </recommendedName>
    <alternativeName>
        <fullName evidence="11">Glycan polymerase</fullName>
    </alternativeName>
    <alternativeName>
        <fullName evidence="11">Peptidoglycan glycosyltransferase MtgA</fullName>
        <shortName evidence="11">PGT</shortName>
    </alternativeName>
</protein>
<dbReference type="PANTHER" id="PTHR30400:SF0">
    <property type="entry name" value="BIOSYNTHETIC PEPTIDOGLYCAN TRANSGLYCOSYLASE"/>
    <property type="match status" value="1"/>
</dbReference>
<dbReference type="GO" id="GO:0016763">
    <property type="term" value="F:pentosyltransferase activity"/>
    <property type="evidence" value="ECO:0007669"/>
    <property type="project" value="InterPro"/>
</dbReference>
<keyword evidence="3 11" id="KW-0328">Glycosyltransferase</keyword>
<evidence type="ECO:0000256" key="1">
    <source>
        <dbReference type="ARBA" id="ARBA00022475"/>
    </source>
</evidence>
<dbReference type="GO" id="GO:0071555">
    <property type="term" value="P:cell wall organization"/>
    <property type="evidence" value="ECO:0007669"/>
    <property type="project" value="UniProtKB-KW"/>
</dbReference>
<evidence type="ECO:0000256" key="4">
    <source>
        <dbReference type="ARBA" id="ARBA00022679"/>
    </source>
</evidence>
<evidence type="ECO:0000313" key="14">
    <source>
        <dbReference type="Proteomes" id="UP000294887"/>
    </source>
</evidence>
<dbReference type="RefSeq" id="WP_131906953.1">
    <property type="nucleotide sequence ID" value="NZ_BAAAFU010000001.1"/>
</dbReference>
<keyword evidence="9 11" id="KW-0472">Membrane</keyword>
<gene>
    <name evidence="11" type="primary">mtgA</name>
    <name evidence="13" type="ORF">EV695_3219</name>
</gene>
<reference evidence="13 14" key="1">
    <citation type="submission" date="2019-03" db="EMBL/GenBank/DDBJ databases">
        <title>Genomic Encyclopedia of Type Strains, Phase IV (KMG-IV): sequencing the most valuable type-strain genomes for metagenomic binning, comparative biology and taxonomic classification.</title>
        <authorList>
            <person name="Goeker M."/>
        </authorList>
    </citation>
    <scope>NUCLEOTIDE SEQUENCE [LARGE SCALE GENOMIC DNA]</scope>
    <source>
        <strain evidence="13 14">DSM 24830</strain>
    </source>
</reference>
<dbReference type="Proteomes" id="UP000294887">
    <property type="component" value="Unassembled WGS sequence"/>
</dbReference>
<dbReference type="HAMAP" id="MF_00766">
    <property type="entry name" value="PGT_MtgA"/>
    <property type="match status" value="1"/>
</dbReference>
<comment type="function">
    <text evidence="11">Peptidoglycan polymerase that catalyzes glycan chain elongation from lipid-linked precursors.</text>
</comment>
<evidence type="ECO:0000256" key="9">
    <source>
        <dbReference type="ARBA" id="ARBA00023136"/>
    </source>
</evidence>
<dbReference type="OrthoDB" id="9766909at2"/>
<keyword evidence="8 11" id="KW-1133">Transmembrane helix</keyword>
<dbReference type="AlphaFoldDB" id="A0A4R1EYU2"/>
<dbReference type="GO" id="GO:0009274">
    <property type="term" value="C:peptidoglycan-based cell wall"/>
    <property type="evidence" value="ECO:0007669"/>
    <property type="project" value="InterPro"/>
</dbReference>
<dbReference type="EMBL" id="SMFQ01000004">
    <property type="protein sequence ID" value="TCJ85252.1"/>
    <property type="molecule type" value="Genomic_DNA"/>
</dbReference>
<keyword evidence="5 11" id="KW-0812">Transmembrane</keyword>
<evidence type="ECO:0000256" key="10">
    <source>
        <dbReference type="ARBA" id="ARBA00023316"/>
    </source>
</evidence>
<dbReference type="UniPathway" id="UPA00219"/>
<dbReference type="Gene3D" id="1.10.3810.10">
    <property type="entry name" value="Biosynthetic peptidoglycan transglycosylase-like"/>
    <property type="match status" value="1"/>
</dbReference>
<dbReference type="PANTHER" id="PTHR30400">
    <property type="entry name" value="MONOFUNCTIONAL BIOSYNTHETIC PEPTIDOGLYCAN TRANSGLYCOSYLASE"/>
    <property type="match status" value="1"/>
</dbReference>
<comment type="pathway">
    <text evidence="11">Cell wall biogenesis; peptidoglycan biosynthesis.</text>
</comment>
<dbReference type="EC" id="2.4.99.28" evidence="11"/>
<evidence type="ECO:0000256" key="5">
    <source>
        <dbReference type="ARBA" id="ARBA00022692"/>
    </source>
</evidence>
<comment type="catalytic activity">
    <reaction evidence="11">
        <text>[GlcNAc-(1-&gt;4)-Mur2Ac(oyl-L-Ala-gamma-D-Glu-L-Lys-D-Ala-D-Ala)](n)-di-trans,octa-cis-undecaprenyl diphosphate + beta-D-GlcNAc-(1-&gt;4)-Mur2Ac(oyl-L-Ala-gamma-D-Glu-L-Lys-D-Ala-D-Ala)-di-trans,octa-cis-undecaprenyl diphosphate = [GlcNAc-(1-&gt;4)-Mur2Ac(oyl-L-Ala-gamma-D-Glu-L-Lys-D-Ala-D-Ala)](n+1)-di-trans,octa-cis-undecaprenyl diphosphate + di-trans,octa-cis-undecaprenyl diphosphate + H(+)</text>
        <dbReference type="Rhea" id="RHEA:23708"/>
        <dbReference type="Rhea" id="RHEA-COMP:9602"/>
        <dbReference type="Rhea" id="RHEA-COMP:9603"/>
        <dbReference type="ChEBI" id="CHEBI:15378"/>
        <dbReference type="ChEBI" id="CHEBI:58405"/>
        <dbReference type="ChEBI" id="CHEBI:60033"/>
        <dbReference type="ChEBI" id="CHEBI:78435"/>
        <dbReference type="EC" id="2.4.99.28"/>
    </reaction>
</comment>
<feature type="domain" description="Glycosyl transferase family 51" evidence="12">
    <location>
        <begin position="72"/>
        <end position="240"/>
    </location>
</feature>
<accession>A0A4R1EYU2</accession>
<keyword evidence="1 11" id="KW-1003">Cell membrane</keyword>
<comment type="caution">
    <text evidence="13">The sequence shown here is derived from an EMBL/GenBank/DDBJ whole genome shotgun (WGS) entry which is preliminary data.</text>
</comment>
<dbReference type="GO" id="GO:0008360">
    <property type="term" value="P:regulation of cell shape"/>
    <property type="evidence" value="ECO:0007669"/>
    <property type="project" value="UniProtKB-KW"/>
</dbReference>
<organism evidence="13 14">
    <name type="scientific">Cocleimonas flava</name>
    <dbReference type="NCBI Taxonomy" id="634765"/>
    <lineage>
        <taxon>Bacteria</taxon>
        <taxon>Pseudomonadati</taxon>
        <taxon>Pseudomonadota</taxon>
        <taxon>Gammaproteobacteria</taxon>
        <taxon>Thiotrichales</taxon>
        <taxon>Thiotrichaceae</taxon>
        <taxon>Cocleimonas</taxon>
    </lineage>
</organism>
<keyword evidence="4 11" id="KW-0808">Transferase</keyword>
<dbReference type="GO" id="GO:0008955">
    <property type="term" value="F:peptidoglycan glycosyltransferase activity"/>
    <property type="evidence" value="ECO:0007669"/>
    <property type="project" value="UniProtKB-UniRule"/>
</dbReference>
<dbReference type="Pfam" id="PF00912">
    <property type="entry name" value="Transgly"/>
    <property type="match status" value="1"/>
</dbReference>
<dbReference type="GO" id="GO:0005886">
    <property type="term" value="C:plasma membrane"/>
    <property type="evidence" value="ECO:0007669"/>
    <property type="project" value="UniProtKB-SubCell"/>
</dbReference>
<dbReference type="InterPro" id="IPR001264">
    <property type="entry name" value="Glyco_trans_51"/>
</dbReference>
<proteinExistence type="inferred from homology"/>
<evidence type="ECO:0000256" key="11">
    <source>
        <dbReference type="HAMAP-Rule" id="MF_00766"/>
    </source>
</evidence>
<evidence type="ECO:0000256" key="3">
    <source>
        <dbReference type="ARBA" id="ARBA00022676"/>
    </source>
</evidence>
<dbReference type="NCBIfam" id="TIGR02070">
    <property type="entry name" value="mono_pep_trsgly"/>
    <property type="match status" value="1"/>
</dbReference>
<keyword evidence="2 11" id="KW-0997">Cell inner membrane</keyword>